<reference evidence="1 2" key="1">
    <citation type="submission" date="2020-03" db="EMBL/GenBank/DDBJ databases">
        <title>Sphingomonas sp. nov., isolated from fish.</title>
        <authorList>
            <person name="Hyun D.-W."/>
            <person name="Bae J.-W."/>
        </authorList>
    </citation>
    <scope>NUCLEOTIDE SEQUENCE [LARGE SCALE GENOMIC DNA]</scope>
    <source>
        <strain evidence="1 2">HDW15B</strain>
    </source>
</reference>
<evidence type="ECO:0000313" key="2">
    <source>
        <dbReference type="Proteomes" id="UP000503222"/>
    </source>
</evidence>
<dbReference type="AlphaFoldDB" id="A0A6G7YQK0"/>
<proteinExistence type="predicted"/>
<dbReference type="KEGG" id="spii:G7077_08975"/>
<evidence type="ECO:0000313" key="1">
    <source>
        <dbReference type="EMBL" id="QIK79007.1"/>
    </source>
</evidence>
<gene>
    <name evidence="1" type="ORF">G7077_08975</name>
</gene>
<sequence>MAGRTLLGQPAPVTVLRQYKEKKGVAIGDLSFEHLLRRIAKLGPDDIVLSMIGGSQYAVFSTVQHPQPFDFYVTNGSIEPDPEAQIIPFRTLEEFFATTVLDGASLDDGGKIRGDRQRLEAVKSGTQAQVIHLLPPPPAYDNENIARRHENLFADGIRDFGVAPPELRLKFWSLQADILTRFCANHGIELMPPPGKATSNGYLRPEYHHGGAHANQAYGELLLQAVEARLRTDDSKIG</sequence>
<keyword evidence="2" id="KW-1185">Reference proteome</keyword>
<dbReference type="EMBL" id="CP049869">
    <property type="protein sequence ID" value="QIK79007.1"/>
    <property type="molecule type" value="Genomic_DNA"/>
</dbReference>
<accession>A0A6G7YQK0</accession>
<dbReference type="RefSeq" id="WP_166411398.1">
    <property type="nucleotide sequence ID" value="NZ_CP049869.1"/>
</dbReference>
<name>A0A6G7YQK0_9SPHN</name>
<protein>
    <recommendedName>
        <fullName evidence="3">SGNH/GDSL hydrolase family protein</fullName>
    </recommendedName>
</protein>
<organism evidence="1 2">
    <name type="scientific">Sphingomonas piscis</name>
    <dbReference type="NCBI Taxonomy" id="2714943"/>
    <lineage>
        <taxon>Bacteria</taxon>
        <taxon>Pseudomonadati</taxon>
        <taxon>Pseudomonadota</taxon>
        <taxon>Alphaproteobacteria</taxon>
        <taxon>Sphingomonadales</taxon>
        <taxon>Sphingomonadaceae</taxon>
        <taxon>Sphingomonas</taxon>
    </lineage>
</organism>
<evidence type="ECO:0008006" key="3">
    <source>
        <dbReference type="Google" id="ProtNLM"/>
    </source>
</evidence>
<dbReference type="Proteomes" id="UP000503222">
    <property type="component" value="Chromosome"/>
</dbReference>